<feature type="domain" description="RING-type" evidence="6">
    <location>
        <begin position="658"/>
        <end position="712"/>
    </location>
</feature>
<feature type="domain" description="Helicase ATP-binding" evidence="7">
    <location>
        <begin position="338"/>
        <end position="515"/>
    </location>
</feature>
<dbReference type="InterPro" id="IPR049730">
    <property type="entry name" value="SNF2/RAD54-like_C"/>
</dbReference>
<dbReference type="PROSITE" id="PS51194">
    <property type="entry name" value="HELICASE_CTER"/>
    <property type="match status" value="1"/>
</dbReference>
<dbReference type="Proteomes" id="UP001302676">
    <property type="component" value="Unassembled WGS sequence"/>
</dbReference>
<name>A0AAN6V9H4_9PEZI</name>
<dbReference type="InterPro" id="IPR001650">
    <property type="entry name" value="Helicase_C-like"/>
</dbReference>
<dbReference type="InterPro" id="IPR050628">
    <property type="entry name" value="SNF2_RAD54_helicase_TF"/>
</dbReference>
<keyword evidence="4" id="KW-0479">Metal-binding</keyword>
<evidence type="ECO:0000313" key="10">
    <source>
        <dbReference type="Proteomes" id="UP001302676"/>
    </source>
</evidence>
<gene>
    <name evidence="9" type="ORF">C8A04DRAFT_26203</name>
</gene>
<feature type="region of interest" description="Disordered" evidence="5">
    <location>
        <begin position="152"/>
        <end position="172"/>
    </location>
</feature>
<evidence type="ECO:0000313" key="9">
    <source>
        <dbReference type="EMBL" id="KAK4146041.1"/>
    </source>
</evidence>
<keyword evidence="2" id="KW-0378">Hydrolase</keyword>
<dbReference type="InterPro" id="IPR000330">
    <property type="entry name" value="SNF2_N"/>
</dbReference>
<evidence type="ECO:0000256" key="3">
    <source>
        <dbReference type="ARBA" id="ARBA00022840"/>
    </source>
</evidence>
<dbReference type="RefSeq" id="XP_062639412.1">
    <property type="nucleotide sequence ID" value="XM_062779844.1"/>
</dbReference>
<reference evidence="9" key="2">
    <citation type="submission" date="2023-05" db="EMBL/GenBank/DDBJ databases">
        <authorList>
            <consortium name="Lawrence Berkeley National Laboratory"/>
            <person name="Steindorff A."/>
            <person name="Hensen N."/>
            <person name="Bonometti L."/>
            <person name="Westerberg I."/>
            <person name="Brannstrom I.O."/>
            <person name="Guillou S."/>
            <person name="Cros-Aarteil S."/>
            <person name="Calhoun S."/>
            <person name="Haridas S."/>
            <person name="Kuo A."/>
            <person name="Mondo S."/>
            <person name="Pangilinan J."/>
            <person name="Riley R."/>
            <person name="Labutti K."/>
            <person name="Andreopoulos B."/>
            <person name="Lipzen A."/>
            <person name="Chen C."/>
            <person name="Yanf M."/>
            <person name="Daum C."/>
            <person name="Ng V."/>
            <person name="Clum A."/>
            <person name="Ohm R."/>
            <person name="Martin F."/>
            <person name="Silar P."/>
            <person name="Natvig D."/>
            <person name="Lalanne C."/>
            <person name="Gautier V."/>
            <person name="Ament-Velasquez S.L."/>
            <person name="Kruys A."/>
            <person name="Hutchinson M.I."/>
            <person name="Powell A.J."/>
            <person name="Barry K."/>
            <person name="Miller A.N."/>
            <person name="Grigoriev I.V."/>
            <person name="Debuchy R."/>
            <person name="Gladieux P."/>
            <person name="Thoren M.H."/>
            <person name="Johannesson H."/>
        </authorList>
    </citation>
    <scope>NUCLEOTIDE SEQUENCE</scope>
    <source>
        <strain evidence="9">CBS 141.50</strain>
    </source>
</reference>
<dbReference type="GO" id="GO:0008270">
    <property type="term" value="F:zinc ion binding"/>
    <property type="evidence" value="ECO:0007669"/>
    <property type="project" value="UniProtKB-KW"/>
</dbReference>
<dbReference type="PROSITE" id="PS50089">
    <property type="entry name" value="ZF_RING_2"/>
    <property type="match status" value="1"/>
</dbReference>
<evidence type="ECO:0000259" key="7">
    <source>
        <dbReference type="PROSITE" id="PS51192"/>
    </source>
</evidence>
<feature type="domain" description="Helicase C-terminal" evidence="8">
    <location>
        <begin position="740"/>
        <end position="908"/>
    </location>
</feature>
<dbReference type="PANTHER" id="PTHR45626">
    <property type="entry name" value="TRANSCRIPTION TERMINATION FACTOR 2-RELATED"/>
    <property type="match status" value="1"/>
</dbReference>
<dbReference type="GO" id="GO:0005524">
    <property type="term" value="F:ATP binding"/>
    <property type="evidence" value="ECO:0007669"/>
    <property type="project" value="UniProtKB-KW"/>
</dbReference>
<accession>A0AAN6V9H4</accession>
<comment type="caution">
    <text evidence="9">The sequence shown here is derived from an EMBL/GenBank/DDBJ whole genome shotgun (WGS) entry which is preliminary data.</text>
</comment>
<keyword evidence="4" id="KW-0863">Zinc-finger</keyword>
<evidence type="ECO:0000256" key="5">
    <source>
        <dbReference type="SAM" id="MobiDB-lite"/>
    </source>
</evidence>
<dbReference type="InterPro" id="IPR027417">
    <property type="entry name" value="P-loop_NTPase"/>
</dbReference>
<dbReference type="InterPro" id="IPR014001">
    <property type="entry name" value="Helicase_ATP-bd"/>
</dbReference>
<dbReference type="SMART" id="SM00490">
    <property type="entry name" value="HELICc"/>
    <property type="match status" value="1"/>
</dbReference>
<evidence type="ECO:0000256" key="1">
    <source>
        <dbReference type="ARBA" id="ARBA00022741"/>
    </source>
</evidence>
<dbReference type="PANTHER" id="PTHR45626:SF52">
    <property type="entry name" value="SINGLE-STRANDED DNA-DEPENDENT ATPASE (EUROFUNG)"/>
    <property type="match status" value="1"/>
</dbReference>
<dbReference type="PROSITE" id="PS51192">
    <property type="entry name" value="HELICASE_ATP_BIND_1"/>
    <property type="match status" value="1"/>
</dbReference>
<dbReference type="GO" id="GO:0006281">
    <property type="term" value="P:DNA repair"/>
    <property type="evidence" value="ECO:0007669"/>
    <property type="project" value="TreeGrafter"/>
</dbReference>
<feature type="compositionally biased region" description="Basic and acidic residues" evidence="5">
    <location>
        <begin position="152"/>
        <end position="167"/>
    </location>
</feature>
<dbReference type="InterPro" id="IPR001841">
    <property type="entry name" value="Znf_RING"/>
</dbReference>
<sequence length="922" mass="102835">MSGFDDSFSTPDTHVSFTPPAALISGFSSLPYTPETGYSVSSPVKAEEIVVDETTGPTPSPCEDLPVVEGDQGGSPTEINHDVCFGVILTKTVSSMESRNEKMTALTVALLGNVLKLSFQDTGKYAGLITSEPLGQLVRDFSVSLTARIHPAERQPEKKSKKVENKNRSKTNVDSLGVEVPVRVVVHGLMTEKDVVARFLSDHDLFFQHPFQGELDGSVPYFNPHYLLRPGAEMPDLGRLSLLCGSTNRTPAEVLDDVSKARLMRVFDLAYDPGESMEAKPSPRLKTTLKRHQLSALAMMTEKECGVIDDAKFPTLWEKLTEDNACYRYRHRITGSKEDRPWRQSGGLLADEMGLGKTLSVLALICWSLDSSNLAKNGDQAETDAPPYATLVVAPKSTLPGWQEQIKRHVRKGQLKTSVFHSSNRGKKSCMMRRSDVVFTTYETLRSDWQGQRLLYSKPWLRVILDEAHHIRTRSTQVFQAACAINAEFRWCLTGTPIHNSLDDYGALVSFIGVRPFSIKSVFDSWIVSPLKRKHPGSMRNLEDLVKATCLRRTKTQVEGHLPLPPRLDRVEWIDLSPPDRELYEYFKANTASVASGMATQRGYRKKEDNIICLINILRRICGHGEMLLPESALRAWRERQNDSIDWQTMQKWRGKQCDLCGQDAAAGDESSSASPDARFLCRHVLCPDCSMEREEEDEEERRDTTACPVCSAGPVKATAPSETPAGVELQRRPVMSSNKILALVRNICKEQRSQSGDSVTKSVIFSSWTKMLNLAQHALEEAGFSVARIDGQKSLLERARAISRFGEDPGCTVMLATIGSAGEGIDLTPANCVHLLEPHWSPMAEAQAVDRVHRIGQSRPVKATRYVTRESVETYVQWVQNQKLQLINQSLAVGMGEETQTDIDEQRWRKLQECLACIRSP</sequence>
<dbReference type="Gene3D" id="3.40.50.10810">
    <property type="entry name" value="Tandem AAA-ATPase domain"/>
    <property type="match status" value="1"/>
</dbReference>
<dbReference type="EMBL" id="MU853564">
    <property type="protein sequence ID" value="KAK4146041.1"/>
    <property type="molecule type" value="Genomic_DNA"/>
</dbReference>
<keyword evidence="10" id="KW-1185">Reference proteome</keyword>
<organism evidence="9 10">
    <name type="scientific">Dichotomopilus funicola</name>
    <dbReference type="NCBI Taxonomy" id="1934379"/>
    <lineage>
        <taxon>Eukaryota</taxon>
        <taxon>Fungi</taxon>
        <taxon>Dikarya</taxon>
        <taxon>Ascomycota</taxon>
        <taxon>Pezizomycotina</taxon>
        <taxon>Sordariomycetes</taxon>
        <taxon>Sordariomycetidae</taxon>
        <taxon>Sordariales</taxon>
        <taxon>Chaetomiaceae</taxon>
        <taxon>Dichotomopilus</taxon>
    </lineage>
</organism>
<keyword evidence="4" id="KW-0862">Zinc</keyword>
<dbReference type="SUPFAM" id="SSF52540">
    <property type="entry name" value="P-loop containing nucleoside triphosphate hydrolases"/>
    <property type="match status" value="2"/>
</dbReference>
<evidence type="ECO:0000259" key="8">
    <source>
        <dbReference type="PROSITE" id="PS51194"/>
    </source>
</evidence>
<proteinExistence type="predicted"/>
<dbReference type="CDD" id="cd18793">
    <property type="entry name" value="SF2_C_SNF"/>
    <property type="match status" value="1"/>
</dbReference>
<dbReference type="GeneID" id="87816457"/>
<keyword evidence="3" id="KW-0067">ATP-binding</keyword>
<dbReference type="GO" id="GO:0008094">
    <property type="term" value="F:ATP-dependent activity, acting on DNA"/>
    <property type="evidence" value="ECO:0007669"/>
    <property type="project" value="TreeGrafter"/>
</dbReference>
<dbReference type="SMART" id="SM00487">
    <property type="entry name" value="DEXDc"/>
    <property type="match status" value="1"/>
</dbReference>
<evidence type="ECO:0000256" key="4">
    <source>
        <dbReference type="PROSITE-ProRule" id="PRU00175"/>
    </source>
</evidence>
<keyword evidence="1" id="KW-0547">Nucleotide-binding</keyword>
<dbReference type="GO" id="GO:0005634">
    <property type="term" value="C:nucleus"/>
    <property type="evidence" value="ECO:0007669"/>
    <property type="project" value="TreeGrafter"/>
</dbReference>
<dbReference type="Gene3D" id="3.40.50.300">
    <property type="entry name" value="P-loop containing nucleotide triphosphate hydrolases"/>
    <property type="match status" value="1"/>
</dbReference>
<evidence type="ECO:0000256" key="2">
    <source>
        <dbReference type="ARBA" id="ARBA00022801"/>
    </source>
</evidence>
<protein>
    <submittedName>
        <fullName evidence="9">SNF2 family N-terminal domain-containing protein</fullName>
    </submittedName>
</protein>
<evidence type="ECO:0000259" key="6">
    <source>
        <dbReference type="PROSITE" id="PS50089"/>
    </source>
</evidence>
<reference evidence="9" key="1">
    <citation type="journal article" date="2023" name="Mol. Phylogenet. Evol.">
        <title>Genome-scale phylogeny and comparative genomics of the fungal order Sordariales.</title>
        <authorList>
            <person name="Hensen N."/>
            <person name="Bonometti L."/>
            <person name="Westerberg I."/>
            <person name="Brannstrom I.O."/>
            <person name="Guillou S."/>
            <person name="Cros-Aarteil S."/>
            <person name="Calhoun S."/>
            <person name="Haridas S."/>
            <person name="Kuo A."/>
            <person name="Mondo S."/>
            <person name="Pangilinan J."/>
            <person name="Riley R."/>
            <person name="LaButti K."/>
            <person name="Andreopoulos B."/>
            <person name="Lipzen A."/>
            <person name="Chen C."/>
            <person name="Yan M."/>
            <person name="Daum C."/>
            <person name="Ng V."/>
            <person name="Clum A."/>
            <person name="Steindorff A."/>
            <person name="Ohm R.A."/>
            <person name="Martin F."/>
            <person name="Silar P."/>
            <person name="Natvig D.O."/>
            <person name="Lalanne C."/>
            <person name="Gautier V."/>
            <person name="Ament-Velasquez S.L."/>
            <person name="Kruys A."/>
            <person name="Hutchinson M.I."/>
            <person name="Powell A.J."/>
            <person name="Barry K."/>
            <person name="Miller A.N."/>
            <person name="Grigoriev I.V."/>
            <person name="Debuchy R."/>
            <person name="Gladieux P."/>
            <person name="Hiltunen Thoren M."/>
            <person name="Johannesson H."/>
        </authorList>
    </citation>
    <scope>NUCLEOTIDE SEQUENCE</scope>
    <source>
        <strain evidence="9">CBS 141.50</strain>
    </source>
</reference>
<dbReference type="CDD" id="cd18008">
    <property type="entry name" value="DEXDc_SHPRH-like"/>
    <property type="match status" value="1"/>
</dbReference>
<dbReference type="AlphaFoldDB" id="A0AAN6V9H4"/>
<dbReference type="Pfam" id="PF00176">
    <property type="entry name" value="SNF2-rel_dom"/>
    <property type="match status" value="1"/>
</dbReference>
<dbReference type="GO" id="GO:0016787">
    <property type="term" value="F:hydrolase activity"/>
    <property type="evidence" value="ECO:0007669"/>
    <property type="project" value="UniProtKB-KW"/>
</dbReference>
<dbReference type="InterPro" id="IPR038718">
    <property type="entry name" value="SNF2-like_sf"/>
</dbReference>
<dbReference type="Pfam" id="PF00271">
    <property type="entry name" value="Helicase_C"/>
    <property type="match status" value="1"/>
</dbReference>